<reference evidence="6" key="1">
    <citation type="submission" date="2020-10" db="EMBL/GenBank/DDBJ databases">
        <title>Diversity and distribution of actinomycetes associated with coral in the coast of Hainan.</title>
        <authorList>
            <person name="Li F."/>
        </authorList>
    </citation>
    <scope>NUCLEOTIDE SEQUENCE</scope>
    <source>
        <strain evidence="6">HNM0983</strain>
    </source>
</reference>
<dbReference type="PANTHER" id="PTHR43004:SF19">
    <property type="entry name" value="BINDING MONOOXYGENASE, PUTATIVE (JCVI)-RELATED"/>
    <property type="match status" value="1"/>
</dbReference>
<organism evidence="6 7">
    <name type="scientific">Saccharopolyspora montiporae</name>
    <dbReference type="NCBI Taxonomy" id="2781240"/>
    <lineage>
        <taxon>Bacteria</taxon>
        <taxon>Bacillati</taxon>
        <taxon>Actinomycetota</taxon>
        <taxon>Actinomycetes</taxon>
        <taxon>Pseudonocardiales</taxon>
        <taxon>Pseudonocardiaceae</taxon>
        <taxon>Saccharopolyspora</taxon>
    </lineage>
</organism>
<dbReference type="RefSeq" id="WP_193927066.1">
    <property type="nucleotide sequence ID" value="NZ_JADEYC010000007.1"/>
</dbReference>
<keyword evidence="6" id="KW-0503">Monooxygenase</keyword>
<evidence type="ECO:0000259" key="5">
    <source>
        <dbReference type="Pfam" id="PF01494"/>
    </source>
</evidence>
<dbReference type="InterPro" id="IPR050641">
    <property type="entry name" value="RIFMO-like"/>
</dbReference>
<dbReference type="SUPFAM" id="SSF51905">
    <property type="entry name" value="FAD/NAD(P)-binding domain"/>
    <property type="match status" value="1"/>
</dbReference>
<dbReference type="Gene3D" id="3.50.50.60">
    <property type="entry name" value="FAD/NAD(P)-binding domain"/>
    <property type="match status" value="1"/>
</dbReference>
<evidence type="ECO:0000313" key="6">
    <source>
        <dbReference type="EMBL" id="MBE9373618.1"/>
    </source>
</evidence>
<accession>A0A929B8Q1</accession>
<dbReference type="PANTHER" id="PTHR43004">
    <property type="entry name" value="TRK SYSTEM POTASSIUM UPTAKE PROTEIN"/>
    <property type="match status" value="1"/>
</dbReference>
<keyword evidence="6" id="KW-0560">Oxidoreductase</keyword>
<keyword evidence="3" id="KW-0274">FAD</keyword>
<name>A0A929B8Q1_9PSEU</name>
<comment type="cofactor">
    <cofactor evidence="1">
        <name>FAD</name>
        <dbReference type="ChEBI" id="CHEBI:57692"/>
    </cofactor>
</comment>
<dbReference type="PRINTS" id="PR00420">
    <property type="entry name" value="RNGMNOXGNASE"/>
</dbReference>
<evidence type="ECO:0000256" key="3">
    <source>
        <dbReference type="ARBA" id="ARBA00022827"/>
    </source>
</evidence>
<dbReference type="EMBL" id="JADEYC010000007">
    <property type="protein sequence ID" value="MBE9373618.1"/>
    <property type="molecule type" value="Genomic_DNA"/>
</dbReference>
<dbReference type="Proteomes" id="UP000598360">
    <property type="component" value="Unassembled WGS sequence"/>
</dbReference>
<dbReference type="Pfam" id="PF01494">
    <property type="entry name" value="FAD_binding_3"/>
    <property type="match status" value="1"/>
</dbReference>
<evidence type="ECO:0000313" key="7">
    <source>
        <dbReference type="Proteomes" id="UP000598360"/>
    </source>
</evidence>
<sequence>MSNYHLPRKYPAAQVVSMTAQDEPLPVVVAGAGPVGMAVALGLARRGIPVTVLEAADQVSFGSRAICLSRHSMEIAERLGLAERLEQVALPWVGGRSFYRDRPVLRFEMPHSPDAVRAPMVNLSQSELEQVMVDALQEHPLVTLHWRTEVSGCAQTSEDVRLDVDTAEGIRHLRARWVVAADGGRSQLRALSGLRMSGTSYQGSYVIADIHWPSGLPTERMVWFDAPSNPGSTIIMHRQPGDIWRIDYQLDAADDPAVETTEERIRARITRHLAWLDDDTPWTLEWHGFYRAHALALDEFVHQRTVFAGDAAHLVPIFGVRGLNSGLEDAETLTWQLAAVLAGNASTELLGAYSQERRAAWQHNVDNAAKSTLIMSPGGHGYRTTRDAVLALAGEDAEFSALVDPRQSSATHAHGSPLTWPAVPTAGDGQPGAPLQDRRIRVRTSSGEVERSLGTARGSGWSLLAFGLDDAAAHALAAERERLAEVLAPDEVRALAVGGRVPPGAVPVVDDGALAAALHARPGEVLVIRPDGLLLARLPGPRRLREVAEHLPVGTAPAGPRAESGTVEETALERTWLTLSRALDGAAESDREGLLTRLALLLGRAAGPEEFQRACTTAEAATPEPAAPAPAAPVS</sequence>
<dbReference type="InterPro" id="IPR036188">
    <property type="entry name" value="FAD/NAD-bd_sf"/>
</dbReference>
<feature type="compositionally biased region" description="Pro residues" evidence="4">
    <location>
        <begin position="625"/>
        <end position="635"/>
    </location>
</feature>
<dbReference type="NCBIfam" id="NF006002">
    <property type="entry name" value="PRK08132.1"/>
    <property type="match status" value="1"/>
</dbReference>
<keyword evidence="2" id="KW-0285">Flavoprotein</keyword>
<keyword evidence="7" id="KW-1185">Reference proteome</keyword>
<dbReference type="GO" id="GO:0016709">
    <property type="term" value="F:oxidoreductase activity, acting on paired donors, with incorporation or reduction of molecular oxygen, NAD(P)H as one donor, and incorporation of one atom of oxygen"/>
    <property type="evidence" value="ECO:0007669"/>
    <property type="project" value="UniProtKB-ARBA"/>
</dbReference>
<dbReference type="InterPro" id="IPR002938">
    <property type="entry name" value="FAD-bd"/>
</dbReference>
<feature type="region of interest" description="Disordered" evidence="4">
    <location>
        <begin position="613"/>
        <end position="635"/>
    </location>
</feature>
<dbReference type="Gene3D" id="3.30.70.2450">
    <property type="match status" value="1"/>
</dbReference>
<protein>
    <submittedName>
        <fullName evidence="6">FAD-dependent monooxygenase</fullName>
    </submittedName>
</protein>
<evidence type="ECO:0000256" key="1">
    <source>
        <dbReference type="ARBA" id="ARBA00001974"/>
    </source>
</evidence>
<proteinExistence type="predicted"/>
<comment type="caution">
    <text evidence="6">The sequence shown here is derived from an EMBL/GenBank/DDBJ whole genome shotgun (WGS) entry which is preliminary data.</text>
</comment>
<dbReference type="GO" id="GO:0071949">
    <property type="term" value="F:FAD binding"/>
    <property type="evidence" value="ECO:0007669"/>
    <property type="project" value="InterPro"/>
</dbReference>
<evidence type="ECO:0000256" key="4">
    <source>
        <dbReference type="SAM" id="MobiDB-lite"/>
    </source>
</evidence>
<evidence type="ECO:0000256" key="2">
    <source>
        <dbReference type="ARBA" id="ARBA00022630"/>
    </source>
</evidence>
<dbReference type="AlphaFoldDB" id="A0A929B8Q1"/>
<feature type="domain" description="FAD-binding" evidence="5">
    <location>
        <begin position="26"/>
        <end position="368"/>
    </location>
</feature>
<gene>
    <name evidence="6" type="ORF">IQ251_04055</name>
</gene>
<feature type="region of interest" description="Disordered" evidence="4">
    <location>
        <begin position="407"/>
        <end position="436"/>
    </location>
</feature>